<keyword evidence="8" id="KW-1185">Reference proteome</keyword>
<proteinExistence type="predicted"/>
<dbReference type="PROSITE" id="PS50119">
    <property type="entry name" value="ZF_BBOX"/>
    <property type="match status" value="1"/>
</dbReference>
<feature type="region of interest" description="Disordered" evidence="5">
    <location>
        <begin position="253"/>
        <end position="301"/>
    </location>
</feature>
<dbReference type="Gene3D" id="3.30.160.60">
    <property type="entry name" value="Classic Zinc Finger"/>
    <property type="match status" value="1"/>
</dbReference>
<keyword evidence="1" id="KW-0479">Metal-binding</keyword>
<feature type="region of interest" description="Disordered" evidence="5">
    <location>
        <begin position="130"/>
        <end position="166"/>
    </location>
</feature>
<dbReference type="InterPro" id="IPR051051">
    <property type="entry name" value="E3_ubiq-ligase_TRIM/RNF"/>
</dbReference>
<feature type="compositionally biased region" description="Low complexity" evidence="5">
    <location>
        <begin position="57"/>
        <end position="74"/>
    </location>
</feature>
<evidence type="ECO:0000256" key="2">
    <source>
        <dbReference type="ARBA" id="ARBA00022771"/>
    </source>
</evidence>
<dbReference type="GO" id="GO:0008270">
    <property type="term" value="F:zinc ion binding"/>
    <property type="evidence" value="ECO:0007669"/>
    <property type="project" value="UniProtKB-KW"/>
</dbReference>
<sequence length="557" mass="62989">MRLLSERMSTYETMSVMTLATLLDPRFKTIGFCSQSNAHSAVRRLTAECAAIIRAGQNTPSTSSQIPSSQPETTGATGSDVTHSGLWDHVVETRKMKNATADATVEVQRYLSDPNIPRTEDPLHFWATQKAGQSERTEVKLTKAKGGRDKSRNNNNNNNNNNSTQWDIRLQQRQRKQSVHFRERRFHPDTHYHPATFLPTMDASGGCWDNCLNEEDLPQMDGTCDACEPDEPQPAAWVCARCRFAFCSSHADKHSQSTGHQLQPYHAPEPQPENERLPSENAAEGATGQDEHQVQTGAGKRETVTVERLKCKEHDQEGSLYCKHDQRIICVVCAVQGEHREHEIITLREAYLWQKSKEGIDLLERTHEISEKIKAKWISPDMGVDELEEYVNQQFDELHRLVRLEEWRVLHLVDLKEAFLTAQAAEKISEISVHTEKLQEEMDSITQQLSDLDQMEQDGVAPMSLAPLLALRPAPIPEHVEPIPMTTLLSVTAHVCSKSNDSYALKSYFSTVPQQSVHTGVMNTILNWTRPQRSPEVSAEIESTRSSIVRPHRHDSQ</sequence>
<accession>A0A3N0Z8U6</accession>
<evidence type="ECO:0000259" key="6">
    <source>
        <dbReference type="PROSITE" id="PS50119"/>
    </source>
</evidence>
<dbReference type="OrthoDB" id="252722at2759"/>
<dbReference type="SMART" id="SM00336">
    <property type="entry name" value="BBOX"/>
    <property type="match status" value="1"/>
</dbReference>
<dbReference type="PANTHER" id="PTHR25465:SF31">
    <property type="entry name" value="RING-TYPE DOMAIN-CONTAINING PROTEIN"/>
    <property type="match status" value="1"/>
</dbReference>
<feature type="region of interest" description="Disordered" evidence="5">
    <location>
        <begin position="57"/>
        <end position="82"/>
    </location>
</feature>
<reference evidence="7 8" key="1">
    <citation type="submission" date="2018-10" db="EMBL/GenBank/DDBJ databases">
        <title>Genome assembly for a Yunnan-Guizhou Plateau 3E fish, Anabarilius grahami (Regan), and its evolutionary and genetic applications.</title>
        <authorList>
            <person name="Jiang W."/>
        </authorList>
    </citation>
    <scope>NUCLEOTIDE SEQUENCE [LARGE SCALE GENOMIC DNA]</scope>
    <source>
        <strain evidence="7">AG-KIZ</strain>
        <tissue evidence="7">Muscle</tissue>
    </source>
</reference>
<dbReference type="PANTHER" id="PTHR25465">
    <property type="entry name" value="B-BOX DOMAIN CONTAINING"/>
    <property type="match status" value="1"/>
</dbReference>
<dbReference type="InterPro" id="IPR000315">
    <property type="entry name" value="Znf_B-box"/>
</dbReference>
<dbReference type="Proteomes" id="UP000281406">
    <property type="component" value="Unassembled WGS sequence"/>
</dbReference>
<dbReference type="AlphaFoldDB" id="A0A3N0Z8U6"/>
<keyword evidence="3" id="KW-0862">Zinc</keyword>
<protein>
    <submittedName>
        <fullName evidence="7">Tripartite motif-containing protein 44</fullName>
    </submittedName>
</protein>
<evidence type="ECO:0000256" key="1">
    <source>
        <dbReference type="ARBA" id="ARBA00022723"/>
    </source>
</evidence>
<feature type="compositionally biased region" description="Basic and acidic residues" evidence="5">
    <location>
        <begin position="289"/>
        <end position="301"/>
    </location>
</feature>
<dbReference type="Gene3D" id="4.10.830.40">
    <property type="match status" value="1"/>
</dbReference>
<dbReference type="Pfam" id="PF00643">
    <property type="entry name" value="zf-B_box"/>
    <property type="match status" value="1"/>
</dbReference>
<keyword evidence="2 4" id="KW-0863">Zinc-finger</keyword>
<organism evidence="7 8">
    <name type="scientific">Anabarilius grahami</name>
    <name type="common">Kanglang fish</name>
    <name type="synonym">Barilius grahami</name>
    <dbReference type="NCBI Taxonomy" id="495550"/>
    <lineage>
        <taxon>Eukaryota</taxon>
        <taxon>Metazoa</taxon>
        <taxon>Chordata</taxon>
        <taxon>Craniata</taxon>
        <taxon>Vertebrata</taxon>
        <taxon>Euteleostomi</taxon>
        <taxon>Actinopterygii</taxon>
        <taxon>Neopterygii</taxon>
        <taxon>Teleostei</taxon>
        <taxon>Ostariophysi</taxon>
        <taxon>Cypriniformes</taxon>
        <taxon>Xenocyprididae</taxon>
        <taxon>Xenocypridinae</taxon>
        <taxon>Xenocypridinae incertae sedis</taxon>
        <taxon>Anabarilius</taxon>
    </lineage>
</organism>
<evidence type="ECO:0000256" key="3">
    <source>
        <dbReference type="ARBA" id="ARBA00022833"/>
    </source>
</evidence>
<feature type="compositionally biased region" description="Basic and acidic residues" evidence="5">
    <location>
        <begin position="133"/>
        <end position="152"/>
    </location>
</feature>
<evidence type="ECO:0000256" key="4">
    <source>
        <dbReference type="PROSITE-ProRule" id="PRU00024"/>
    </source>
</evidence>
<dbReference type="SUPFAM" id="SSF57845">
    <property type="entry name" value="B-box zinc-binding domain"/>
    <property type="match status" value="1"/>
</dbReference>
<gene>
    <name evidence="7" type="ORF">DPX16_19545</name>
</gene>
<feature type="region of interest" description="Disordered" evidence="5">
    <location>
        <begin position="532"/>
        <end position="557"/>
    </location>
</feature>
<feature type="compositionally biased region" description="Low complexity" evidence="5">
    <location>
        <begin position="153"/>
        <end position="162"/>
    </location>
</feature>
<comment type="caution">
    <text evidence="7">The sequence shown here is derived from an EMBL/GenBank/DDBJ whole genome shotgun (WGS) entry which is preliminary data.</text>
</comment>
<evidence type="ECO:0000313" key="7">
    <source>
        <dbReference type="EMBL" id="ROL54875.1"/>
    </source>
</evidence>
<name>A0A3N0Z8U6_ANAGA</name>
<dbReference type="EMBL" id="RJVU01004142">
    <property type="protein sequence ID" value="ROL54875.1"/>
    <property type="molecule type" value="Genomic_DNA"/>
</dbReference>
<feature type="domain" description="B box-type" evidence="6">
    <location>
        <begin position="306"/>
        <end position="347"/>
    </location>
</feature>
<evidence type="ECO:0000256" key="5">
    <source>
        <dbReference type="SAM" id="MobiDB-lite"/>
    </source>
</evidence>
<evidence type="ECO:0000313" key="8">
    <source>
        <dbReference type="Proteomes" id="UP000281406"/>
    </source>
</evidence>